<keyword evidence="2" id="KW-1185">Reference proteome</keyword>
<accession>A0ACC2RTP6</accession>
<evidence type="ECO:0000313" key="1">
    <source>
        <dbReference type="EMBL" id="KAJ9053467.1"/>
    </source>
</evidence>
<protein>
    <submittedName>
        <fullName evidence="1">Uncharacterized protein</fullName>
    </submittedName>
</protein>
<gene>
    <name evidence="1" type="ORF">DSO57_1023980</name>
</gene>
<evidence type="ECO:0000313" key="2">
    <source>
        <dbReference type="Proteomes" id="UP001165960"/>
    </source>
</evidence>
<dbReference type="EMBL" id="QTSX02006517">
    <property type="protein sequence ID" value="KAJ9053467.1"/>
    <property type="molecule type" value="Genomic_DNA"/>
</dbReference>
<organism evidence="1 2">
    <name type="scientific">Entomophthora muscae</name>
    <dbReference type="NCBI Taxonomy" id="34485"/>
    <lineage>
        <taxon>Eukaryota</taxon>
        <taxon>Fungi</taxon>
        <taxon>Fungi incertae sedis</taxon>
        <taxon>Zoopagomycota</taxon>
        <taxon>Entomophthoromycotina</taxon>
        <taxon>Entomophthoromycetes</taxon>
        <taxon>Entomophthorales</taxon>
        <taxon>Entomophthoraceae</taxon>
        <taxon>Entomophthora</taxon>
    </lineage>
</organism>
<dbReference type="Proteomes" id="UP001165960">
    <property type="component" value="Unassembled WGS sequence"/>
</dbReference>
<reference evidence="1" key="1">
    <citation type="submission" date="2022-04" db="EMBL/GenBank/DDBJ databases">
        <title>Genome of the entomopathogenic fungus Entomophthora muscae.</title>
        <authorList>
            <person name="Elya C."/>
            <person name="Lovett B.R."/>
            <person name="Lee E."/>
            <person name="Macias A.M."/>
            <person name="Hajek A.E."/>
            <person name="De Bivort B.L."/>
            <person name="Kasson M.T."/>
            <person name="De Fine Licht H.H."/>
            <person name="Stajich J.E."/>
        </authorList>
    </citation>
    <scope>NUCLEOTIDE SEQUENCE</scope>
    <source>
        <strain evidence="1">Berkeley</strain>
    </source>
</reference>
<comment type="caution">
    <text evidence="1">The sequence shown here is derived from an EMBL/GenBank/DDBJ whole genome shotgun (WGS) entry which is preliminary data.</text>
</comment>
<name>A0ACC2RTP6_9FUNG</name>
<sequence length="574" mass="63873">MASFVPEAPTCIGSQETIVEVGNLSSKLGDSLHISNPSDILTSESKEYDSPLTASYSQSFLSPSDTSICLTEPPTPSLPVLQEVKSAGSISKKSKTRGTVIVSPGEFEPEVHFYPRVLNATIHPLVASFFNLGNERILARYAHLNPSIDIEVLRQCLEYTPKHFCWAGSDLFHVTTHQGQRQMIIVETNSCPSGQKSMPLLSETDEFGGYRVVLDSAFRYILSAADPALGALAVIYDKNHMEASGYCAVMAELSKEKVWLVEYHQDEVDPPVRWVDGIMEIRDSSGGWHSIRACFRYVTQKPWARIPLHTKTIVMNEIISCLAGGRNKMMAARAYEFFNAEMADSGLSVRTPDTIRNVTKNEIPLWVNSMGGHAVIKVPYSNAGQGVYTVTNAEDLKAFMETDHYYDKFIVQSLVGNASWSSTSRDGKFYHVGTIPNKKVNTYVSDLRMMITGDSQGFRPVSIYGRRARKPLIKHLEDDPSITSWEMLGTNLSVKLADGSWATEAQRLLLMDRKDFNQLGIGVDDIIDAYVQTILSVIAIDKLCQRLVPDKGKFDFELFKALNPDEALLNEILM</sequence>
<proteinExistence type="predicted"/>